<name>A0A4V6ILX8_9BACT</name>
<evidence type="ECO:0000313" key="5">
    <source>
        <dbReference type="Proteomes" id="UP000507962"/>
    </source>
</evidence>
<keyword evidence="1" id="KW-0808">Transferase</keyword>
<dbReference type="GO" id="GO:0008033">
    <property type="term" value="P:tRNA processing"/>
    <property type="evidence" value="ECO:0007669"/>
    <property type="project" value="InterPro"/>
</dbReference>
<gene>
    <name evidence="4" type="ORF">MSL71_43480</name>
</gene>
<dbReference type="PANTHER" id="PTHR43686">
    <property type="entry name" value="SULFURTRANSFERASE-RELATED"/>
    <property type="match status" value="1"/>
</dbReference>
<dbReference type="RefSeq" id="WP_281374541.1">
    <property type="nucleotide sequence ID" value="NZ_CAADHO010000010.1"/>
</dbReference>
<dbReference type="SUPFAM" id="SSF52402">
    <property type="entry name" value="Adenine nucleotide alpha hydrolases-like"/>
    <property type="match status" value="1"/>
</dbReference>
<dbReference type="AlphaFoldDB" id="A0A4V6ILX8"/>
<dbReference type="EMBL" id="CAADHO010000010">
    <property type="protein sequence ID" value="VFQ46678.1"/>
    <property type="molecule type" value="Genomic_DNA"/>
</dbReference>
<proteinExistence type="predicted"/>
<feature type="binding site" evidence="2">
    <location>
        <position position="136"/>
    </location>
    <ligand>
        <name>ATP</name>
        <dbReference type="ChEBI" id="CHEBI:30616"/>
    </ligand>
</feature>
<dbReference type="Pfam" id="PF01171">
    <property type="entry name" value="ATP_bind_3"/>
    <property type="match status" value="1"/>
</dbReference>
<keyword evidence="5" id="KW-1185">Reference proteome</keyword>
<dbReference type="PANTHER" id="PTHR43686:SF1">
    <property type="entry name" value="AMINOTRAN_5 DOMAIN-CONTAINING PROTEIN"/>
    <property type="match status" value="1"/>
</dbReference>
<dbReference type="PIRSF" id="PIRSF004976">
    <property type="entry name" value="ATPase_YdaO"/>
    <property type="match status" value="1"/>
</dbReference>
<keyword evidence="2" id="KW-0067">ATP-binding</keyword>
<reference evidence="4 5" key="1">
    <citation type="submission" date="2019-03" db="EMBL/GenBank/DDBJ databases">
        <authorList>
            <person name="Nijsse B."/>
        </authorList>
    </citation>
    <scope>NUCLEOTIDE SEQUENCE [LARGE SCALE GENOMIC DNA]</scope>
    <source>
        <strain evidence="4">Desulfoluna butyratoxydans MSL71</strain>
    </source>
</reference>
<evidence type="ECO:0000256" key="2">
    <source>
        <dbReference type="PIRSR" id="PIRSR004976-51"/>
    </source>
</evidence>
<accession>A0A4V6ILX8</accession>
<evidence type="ECO:0000256" key="1">
    <source>
        <dbReference type="ARBA" id="ARBA00022679"/>
    </source>
</evidence>
<feature type="binding site" evidence="2">
    <location>
        <position position="66"/>
    </location>
    <ligand>
        <name>ATP</name>
        <dbReference type="ChEBI" id="CHEBI:30616"/>
    </ligand>
</feature>
<feature type="domain" description="tRNA(Ile)-lysidine/2-thiocytidine synthase N-terminal" evidence="3">
    <location>
        <begin position="31"/>
        <end position="197"/>
    </location>
</feature>
<protein>
    <submittedName>
        <fullName evidence="4">Trna(Ile)-lysidine/2-thiocytidine synthase n-terminal</fullName>
    </submittedName>
</protein>
<evidence type="ECO:0000313" key="4">
    <source>
        <dbReference type="EMBL" id="VFQ46678.1"/>
    </source>
</evidence>
<dbReference type="InterPro" id="IPR035107">
    <property type="entry name" value="tRNA_thiolation_TtcA_Ctu1"/>
</dbReference>
<feature type="binding site" evidence="2">
    <location>
        <position position="141"/>
    </location>
    <ligand>
        <name>ATP</name>
        <dbReference type="ChEBI" id="CHEBI:30616"/>
    </ligand>
</feature>
<dbReference type="InterPro" id="IPR014729">
    <property type="entry name" value="Rossmann-like_a/b/a_fold"/>
</dbReference>
<dbReference type="Gene3D" id="3.40.50.620">
    <property type="entry name" value="HUPs"/>
    <property type="match status" value="1"/>
</dbReference>
<evidence type="ECO:0000259" key="3">
    <source>
        <dbReference type="Pfam" id="PF01171"/>
    </source>
</evidence>
<dbReference type="CDD" id="cd24138">
    <property type="entry name" value="TtcA-like"/>
    <property type="match status" value="1"/>
</dbReference>
<sequence length="243" mass="27318">MIRETRIYQRLNRAMGKAIHQYAMIEDGDRIALGLSGGKDSLTLLTLLVERLRRIPVTYSIHPIYIDPGFDGGFADELAAHCRGLGLTLTCEITNHGPEAHKDEQAANPCFICSRLRRKRLFELTSELGCRTLALGHNKDDVIETLLINMFYSGQISTMMPHQSMFNGEVTVIRPLYLAEEADIVRFASEQALPVYTNPCPSAAVSKRREIKDLLTALCKDNPHVKGNLFRSLSQVRLDYLLT</sequence>
<feature type="binding site" evidence="2">
    <location>
        <begin position="34"/>
        <end position="36"/>
    </location>
    <ligand>
        <name>ATP</name>
        <dbReference type="ChEBI" id="CHEBI:30616"/>
    </ligand>
</feature>
<feature type="binding site" evidence="2">
    <location>
        <position position="40"/>
    </location>
    <ligand>
        <name>ATP</name>
        <dbReference type="ChEBI" id="CHEBI:30616"/>
    </ligand>
</feature>
<dbReference type="InterPro" id="IPR011063">
    <property type="entry name" value="TilS/TtcA_N"/>
</dbReference>
<organism evidence="4 5">
    <name type="scientific">Desulfoluna butyratoxydans</name>
    <dbReference type="NCBI Taxonomy" id="231438"/>
    <lineage>
        <taxon>Bacteria</taxon>
        <taxon>Pseudomonadati</taxon>
        <taxon>Thermodesulfobacteriota</taxon>
        <taxon>Desulfobacteria</taxon>
        <taxon>Desulfobacterales</taxon>
        <taxon>Desulfolunaceae</taxon>
        <taxon>Desulfoluna</taxon>
    </lineage>
</organism>
<dbReference type="GO" id="GO:0016740">
    <property type="term" value="F:transferase activity"/>
    <property type="evidence" value="ECO:0007669"/>
    <property type="project" value="UniProtKB-KW"/>
</dbReference>
<dbReference type="Proteomes" id="UP000507962">
    <property type="component" value="Unassembled WGS sequence"/>
</dbReference>
<dbReference type="GO" id="GO:0005524">
    <property type="term" value="F:ATP binding"/>
    <property type="evidence" value="ECO:0007669"/>
    <property type="project" value="UniProtKB-KW"/>
</dbReference>
<keyword evidence="2" id="KW-0547">Nucleotide-binding</keyword>